<keyword evidence="6" id="KW-0812">Transmembrane</keyword>
<dbReference type="InterPro" id="IPR017900">
    <property type="entry name" value="4Fe4S_Fe_S_CS"/>
</dbReference>
<dbReference type="RefSeq" id="WP_134198900.1">
    <property type="nucleotide sequence ID" value="NZ_SOQZ01000002.1"/>
</dbReference>
<feature type="transmembrane region" description="Helical" evidence="6">
    <location>
        <begin position="208"/>
        <end position="225"/>
    </location>
</feature>
<feature type="domain" description="4Fe-4S ferredoxin-type" evidence="7">
    <location>
        <begin position="360"/>
        <end position="392"/>
    </location>
</feature>
<feature type="domain" description="4Fe-4S ferredoxin-type" evidence="7">
    <location>
        <begin position="295"/>
        <end position="326"/>
    </location>
</feature>
<sequence length="436" mass="49395">MQFIPNILFAIALILGIGFFAKNVKKLIRNIKLGQDVDVSDNKSQRWKNMTMIALGQSKMVKRPIAGVLHVIVYVGFVIINIEVLEIIIDGLFGTHRLFSKMGTLYGVLIGTFEVLAALVFVSVVIFWVRRNVIKLQRFWKSEMKGWPKNDGNFILYFEMVLMTLFLVMNATDVHFQDMNSGNVISQYIAPLFSGLAESTLHIIERSAWWLHILGILVFLNYLYYSKHLHILLAFPNTYYGKVNPKGQLNNLEAVTNEVKMMMDPNADPFAAPEEGAEDEVPAKFGASDVQDLNWVQLLNAYTCTECGRCTSECPANQTGKKLSPRKIMMDTRDRLEEVGKNIDANGGEFKDDGKQLLGDYISTEELWACTTCNACTEACPVSIDPLSIIIEMRRYLVMEQSAAPMELNNMMTNIENNGAPWPYNQMDRLNWANEE</sequence>
<evidence type="ECO:0000256" key="2">
    <source>
        <dbReference type="ARBA" id="ARBA00022723"/>
    </source>
</evidence>
<dbReference type="PANTHER" id="PTHR43255:SF1">
    <property type="entry name" value="IRON-SULFUR-BINDING OXIDOREDUCTASE FADF-RELATED"/>
    <property type="match status" value="1"/>
</dbReference>
<feature type="transmembrane region" description="Helical" evidence="6">
    <location>
        <begin position="65"/>
        <end position="85"/>
    </location>
</feature>
<proteinExistence type="predicted"/>
<evidence type="ECO:0000256" key="3">
    <source>
        <dbReference type="ARBA" id="ARBA00023002"/>
    </source>
</evidence>
<keyword evidence="3" id="KW-0560">Oxidoreductase</keyword>
<dbReference type="SUPFAM" id="SSF46548">
    <property type="entry name" value="alpha-helical ferredoxin"/>
    <property type="match status" value="1"/>
</dbReference>
<dbReference type="Pfam" id="PF13187">
    <property type="entry name" value="Fer4_9"/>
    <property type="match status" value="1"/>
</dbReference>
<organism evidence="8 9">
    <name type="scientific">Meridianimaribacter flavus</name>
    <dbReference type="NCBI Taxonomy" id="571115"/>
    <lineage>
        <taxon>Bacteria</taxon>
        <taxon>Pseudomonadati</taxon>
        <taxon>Bacteroidota</taxon>
        <taxon>Flavobacteriia</taxon>
        <taxon>Flavobacteriales</taxon>
        <taxon>Flavobacteriaceae</taxon>
        <taxon>Meridianimaribacter</taxon>
    </lineage>
</organism>
<evidence type="ECO:0000256" key="1">
    <source>
        <dbReference type="ARBA" id="ARBA00022485"/>
    </source>
</evidence>
<evidence type="ECO:0000313" key="9">
    <source>
        <dbReference type="Proteomes" id="UP000294930"/>
    </source>
</evidence>
<feature type="transmembrane region" description="Helical" evidence="6">
    <location>
        <begin position="6"/>
        <end position="24"/>
    </location>
</feature>
<dbReference type="Proteomes" id="UP000294930">
    <property type="component" value="Unassembled WGS sequence"/>
</dbReference>
<keyword evidence="6" id="KW-0472">Membrane</keyword>
<dbReference type="InterPro" id="IPR009051">
    <property type="entry name" value="Helical_ferredxn"/>
</dbReference>
<dbReference type="InterPro" id="IPR051460">
    <property type="entry name" value="HdrC_iron-sulfur_subunit"/>
</dbReference>
<evidence type="ECO:0000313" key="8">
    <source>
        <dbReference type="EMBL" id="TDY12251.1"/>
    </source>
</evidence>
<dbReference type="InterPro" id="IPR036197">
    <property type="entry name" value="NarG-like_sf"/>
</dbReference>
<protein>
    <submittedName>
        <fullName evidence="8">4Fe-4S dicluster protein</fullName>
    </submittedName>
</protein>
<evidence type="ECO:0000256" key="5">
    <source>
        <dbReference type="ARBA" id="ARBA00023014"/>
    </source>
</evidence>
<evidence type="ECO:0000256" key="4">
    <source>
        <dbReference type="ARBA" id="ARBA00023004"/>
    </source>
</evidence>
<feature type="transmembrane region" description="Helical" evidence="6">
    <location>
        <begin position="105"/>
        <end position="129"/>
    </location>
</feature>
<dbReference type="SUPFAM" id="SSF103501">
    <property type="entry name" value="Respiratory nitrate reductase 1 gamma chain"/>
    <property type="match status" value="1"/>
</dbReference>
<evidence type="ECO:0000256" key="6">
    <source>
        <dbReference type="SAM" id="Phobius"/>
    </source>
</evidence>
<gene>
    <name evidence="8" type="ORF">A8975_1014</name>
</gene>
<dbReference type="PANTHER" id="PTHR43255">
    <property type="entry name" value="IRON-SULFUR-BINDING OXIDOREDUCTASE FADF-RELATED-RELATED"/>
    <property type="match status" value="1"/>
</dbReference>
<keyword evidence="6" id="KW-1133">Transmembrane helix</keyword>
<keyword evidence="2" id="KW-0479">Metal-binding</keyword>
<feature type="transmembrane region" description="Helical" evidence="6">
    <location>
        <begin position="154"/>
        <end position="172"/>
    </location>
</feature>
<comment type="caution">
    <text evidence="8">The sequence shown here is derived from an EMBL/GenBank/DDBJ whole genome shotgun (WGS) entry which is preliminary data.</text>
</comment>
<keyword evidence="4" id="KW-0408">Iron</keyword>
<name>A0ABY2G5D7_9FLAO</name>
<dbReference type="Gene3D" id="1.20.950.20">
    <property type="entry name" value="Transmembrane di-heme cytochromes, Chain C"/>
    <property type="match status" value="1"/>
</dbReference>
<dbReference type="PROSITE" id="PS51379">
    <property type="entry name" value="4FE4S_FER_2"/>
    <property type="match status" value="2"/>
</dbReference>
<keyword evidence="5" id="KW-0411">Iron-sulfur</keyword>
<dbReference type="InterPro" id="IPR017896">
    <property type="entry name" value="4Fe4S_Fe-S-bd"/>
</dbReference>
<reference evidence="8 9" key="1">
    <citation type="submission" date="2019-03" db="EMBL/GenBank/DDBJ databases">
        <title>Genomic Encyclopedia of Type Strains, Phase III (KMG-III): the genomes of soil and plant-associated and newly described type strains.</title>
        <authorList>
            <person name="Whitman W."/>
        </authorList>
    </citation>
    <scope>NUCLEOTIDE SEQUENCE [LARGE SCALE GENOMIC DNA]</scope>
    <source>
        <strain evidence="8 9">CGMCC 1.10957</strain>
    </source>
</reference>
<dbReference type="Gene3D" id="1.10.1060.10">
    <property type="entry name" value="Alpha-helical ferredoxin"/>
    <property type="match status" value="1"/>
</dbReference>
<keyword evidence="9" id="KW-1185">Reference proteome</keyword>
<accession>A0ABY2G5D7</accession>
<dbReference type="PROSITE" id="PS00198">
    <property type="entry name" value="4FE4S_FER_1"/>
    <property type="match status" value="1"/>
</dbReference>
<evidence type="ECO:0000259" key="7">
    <source>
        <dbReference type="PROSITE" id="PS51379"/>
    </source>
</evidence>
<dbReference type="EMBL" id="SOQZ01000002">
    <property type="protein sequence ID" value="TDY12251.1"/>
    <property type="molecule type" value="Genomic_DNA"/>
</dbReference>
<keyword evidence="1" id="KW-0004">4Fe-4S</keyword>